<dbReference type="Proteomes" id="UP000541558">
    <property type="component" value="Unassembled WGS sequence"/>
</dbReference>
<name>A0A8H5AS06_9AGAR</name>
<evidence type="ECO:0000256" key="1">
    <source>
        <dbReference type="ARBA" id="ARBA00004329"/>
    </source>
</evidence>
<feature type="region of interest" description="Disordered" evidence="12">
    <location>
        <begin position="165"/>
        <end position="202"/>
    </location>
</feature>
<dbReference type="InterPro" id="IPR046792">
    <property type="entry name" value="Peptidase_C54_cat"/>
</dbReference>
<feature type="compositionally biased region" description="Basic and acidic residues" evidence="12">
    <location>
        <begin position="884"/>
        <end position="893"/>
    </location>
</feature>
<evidence type="ECO:0000256" key="4">
    <source>
        <dbReference type="ARBA" id="ARBA00022490"/>
    </source>
</evidence>
<feature type="compositionally biased region" description="Low complexity" evidence="12">
    <location>
        <begin position="810"/>
        <end position="834"/>
    </location>
</feature>
<proteinExistence type="inferred from homology"/>
<keyword evidence="7" id="KW-0788">Thiol protease</keyword>
<comment type="caution">
    <text evidence="14">The sequence shown here is derived from an EMBL/GenBank/DDBJ whole genome shotgun (WGS) entry which is preliminary data.</text>
</comment>
<feature type="compositionally biased region" description="Polar residues" evidence="12">
    <location>
        <begin position="531"/>
        <end position="542"/>
    </location>
</feature>
<evidence type="ECO:0000256" key="12">
    <source>
        <dbReference type="SAM" id="MobiDB-lite"/>
    </source>
</evidence>
<keyword evidence="15" id="KW-1185">Reference proteome</keyword>
<comment type="catalytic activity">
    <reaction evidence="10">
        <text>[protein]-C-terminal L-amino acid-glycyl-phosphatidylethanolamide + H2O = [protein]-C-terminal L-amino acid-glycine + a 1,2-diacyl-sn-glycero-3-phosphoethanolamine</text>
        <dbReference type="Rhea" id="RHEA:67548"/>
        <dbReference type="Rhea" id="RHEA-COMP:17323"/>
        <dbReference type="Rhea" id="RHEA-COMP:17324"/>
        <dbReference type="ChEBI" id="CHEBI:15377"/>
        <dbReference type="ChEBI" id="CHEBI:64612"/>
        <dbReference type="ChEBI" id="CHEBI:172940"/>
        <dbReference type="ChEBI" id="CHEBI:172941"/>
    </reaction>
    <physiologicalReaction direction="left-to-right" evidence="10">
        <dbReference type="Rhea" id="RHEA:67549"/>
    </physiologicalReaction>
</comment>
<evidence type="ECO:0000256" key="9">
    <source>
        <dbReference type="ARBA" id="ARBA00023006"/>
    </source>
</evidence>
<feature type="compositionally biased region" description="Low complexity" evidence="12">
    <location>
        <begin position="737"/>
        <end position="746"/>
    </location>
</feature>
<dbReference type="OrthoDB" id="2960936at2759"/>
<evidence type="ECO:0000259" key="13">
    <source>
        <dbReference type="Pfam" id="PF03416"/>
    </source>
</evidence>
<evidence type="ECO:0000256" key="2">
    <source>
        <dbReference type="ARBA" id="ARBA00010958"/>
    </source>
</evidence>
<feature type="compositionally biased region" description="Low complexity" evidence="12">
    <location>
        <begin position="543"/>
        <end position="556"/>
    </location>
</feature>
<feature type="compositionally biased region" description="Low complexity" evidence="12">
    <location>
        <begin position="166"/>
        <end position="200"/>
    </location>
</feature>
<dbReference type="InterPro" id="IPR005078">
    <property type="entry name" value="Peptidase_C54"/>
</dbReference>
<feature type="compositionally biased region" description="Polar residues" evidence="12">
    <location>
        <begin position="1"/>
        <end position="12"/>
    </location>
</feature>
<evidence type="ECO:0000256" key="10">
    <source>
        <dbReference type="ARBA" id="ARBA00029362"/>
    </source>
</evidence>
<evidence type="ECO:0000313" key="15">
    <source>
        <dbReference type="Proteomes" id="UP000541558"/>
    </source>
</evidence>
<dbReference type="SUPFAM" id="SSF54001">
    <property type="entry name" value="Cysteine proteinases"/>
    <property type="match status" value="2"/>
</dbReference>
<dbReference type="PANTHER" id="PTHR22624">
    <property type="entry name" value="CYSTEINE PROTEASE ATG4"/>
    <property type="match status" value="1"/>
</dbReference>
<feature type="region of interest" description="Disordered" evidence="12">
    <location>
        <begin position="1"/>
        <end position="82"/>
    </location>
</feature>
<reference evidence="14 15" key="1">
    <citation type="journal article" date="2020" name="ISME J.">
        <title>Uncovering the hidden diversity of litter-decomposition mechanisms in mushroom-forming fungi.</title>
        <authorList>
            <person name="Floudas D."/>
            <person name="Bentzer J."/>
            <person name="Ahren D."/>
            <person name="Johansson T."/>
            <person name="Persson P."/>
            <person name="Tunlid A."/>
        </authorList>
    </citation>
    <scope>NUCLEOTIDE SEQUENCE [LARGE SCALE GENOMIC DNA]</scope>
    <source>
        <strain evidence="14 15">CBS 175.51</strain>
    </source>
</reference>
<dbReference type="GO" id="GO:0035973">
    <property type="term" value="P:aggrephagy"/>
    <property type="evidence" value="ECO:0007669"/>
    <property type="project" value="TreeGrafter"/>
</dbReference>
<keyword evidence="9" id="KW-0072">Autophagy</keyword>
<evidence type="ECO:0000256" key="3">
    <source>
        <dbReference type="ARBA" id="ARBA00022448"/>
    </source>
</evidence>
<keyword evidence="11" id="KW-0539">Nucleus</keyword>
<feature type="domain" description="Peptidase C54 catalytic" evidence="13">
    <location>
        <begin position="213"/>
        <end position="497"/>
    </location>
</feature>
<feature type="region of interest" description="Disordered" evidence="12">
    <location>
        <begin position="668"/>
        <end position="937"/>
    </location>
</feature>
<dbReference type="GO" id="GO:0015031">
    <property type="term" value="P:protein transport"/>
    <property type="evidence" value="ECO:0007669"/>
    <property type="project" value="UniProtKB-KW"/>
</dbReference>
<evidence type="ECO:0000313" key="14">
    <source>
        <dbReference type="EMBL" id="KAF5309810.1"/>
    </source>
</evidence>
<keyword evidence="5 11" id="KW-0645">Protease</keyword>
<dbReference type="GO" id="GO:0016485">
    <property type="term" value="P:protein processing"/>
    <property type="evidence" value="ECO:0007669"/>
    <property type="project" value="TreeGrafter"/>
</dbReference>
<organism evidence="14 15">
    <name type="scientific">Ephemerocybe angulata</name>
    <dbReference type="NCBI Taxonomy" id="980116"/>
    <lineage>
        <taxon>Eukaryota</taxon>
        <taxon>Fungi</taxon>
        <taxon>Dikarya</taxon>
        <taxon>Basidiomycota</taxon>
        <taxon>Agaricomycotina</taxon>
        <taxon>Agaricomycetes</taxon>
        <taxon>Agaricomycetidae</taxon>
        <taxon>Agaricales</taxon>
        <taxon>Agaricineae</taxon>
        <taxon>Psathyrellaceae</taxon>
        <taxon>Ephemerocybe</taxon>
    </lineage>
</organism>
<sequence length="937" mass="101677">MSSKNSRTSSPAQHAPSKLPKFLQKQSTRDRSKSVTDPGIGRSPSPEVHSTPLPGKRSSPDVDEPPVIVEPARHYPSSRVGGDLPTRLSGWFSHTFSSSSNDLSLPSLLATHTSPKSKGSALLTAAKHGKGHLDKAVRYLLDSDSTPDRCTDPIWLLGVQHPGYEPGNSVSPSPSRRGSASPTSFRSSTSSVGSLTSEQSQKLNPGVNWPPVFYIDFTSRVWLTYRSHFPLPIKDGRFADLCVGSQDALSTSSVKKSAWNWGGEKTWSSDSGWGCMLRTGQSLLANALIHVHLGRDWRKPPYPVLTADYASYVHILSWFLDTPVPEAPFSVHRMALAGKEFGTDVGQWFGPSVAAGAIKTLVNAYPDAGIGVAIAVDGMVYQTDVHAASHGDHFGRSPRRHTKSWGDRPVLVLVGVRLGIEGVNPIYYNSIKALYTFPQSVGIAGGRPKSSYYFVGSQADNLFYLDPHHARPAIPLRPPPPGPSPIQSQQSSSEDDRSNKLPKGQNHRRLPTSPSSSRTSATASSTFSYHAPTSPSPLQQQYSTDSEASSSGSKSRSPPPVTPPSQGRWRSASQPPASPSDLRVADLGSGSSSNSVSGSANGLDPVQLHYCTAYSGAELSTFHCDRVRKMPLSGLDPSMLIGFLCRSEEEWIDLRKRISELPRTILTIQDEPPSWPDDSEYDMGLESVSEPDDIDIDDEDDALSGLEKRREEGEEDEDEDDEEDDDDDSGDQFFDTRSMSASLSSGSRRRRDDNDTEEDVNDPVTPGPMSRFDVGEYRKGEEDDIEDDWVEPSLPTPMPDDDRFTMVTKPSASPSSSSSDASASTPASTPASSSLDAKTPPSAPRVAKTKSRDGVSKKRKGKKQVPVPVPVAKEAEHYPFPVTRPDEEDRIGNDEDDVSYDGLQEEGKMRRMHTARARDGGRTQSGGVKGILADDLA</sequence>
<keyword evidence="8" id="KW-0653">Protein transport</keyword>
<dbReference type="GO" id="GO:0000423">
    <property type="term" value="P:mitophagy"/>
    <property type="evidence" value="ECO:0007669"/>
    <property type="project" value="TreeGrafter"/>
</dbReference>
<dbReference type="InterPro" id="IPR038765">
    <property type="entry name" value="Papain-like_cys_pep_sf"/>
</dbReference>
<gene>
    <name evidence="14" type="ORF">D9611_013588</name>
</gene>
<evidence type="ECO:0000256" key="5">
    <source>
        <dbReference type="ARBA" id="ARBA00022670"/>
    </source>
</evidence>
<comment type="function">
    <text evidence="11">Required for selective autophagic degradation of the nucleus (nucleophagy) as well as for mitophagy which contributes to regulate mitochondrial quantity and quality by eliminating the mitochondria to a basal level to fulfill cellular energy requirements and preventing excess ROS production.</text>
</comment>
<dbReference type="GO" id="GO:0000407">
    <property type="term" value="C:phagophore assembly site"/>
    <property type="evidence" value="ECO:0007669"/>
    <property type="project" value="UniProtKB-SubCell"/>
</dbReference>
<protein>
    <recommendedName>
        <fullName evidence="11">Cysteine protease</fullName>
        <ecNumber evidence="11">3.4.22.-</ecNumber>
    </recommendedName>
</protein>
<dbReference type="GO" id="GO:0034727">
    <property type="term" value="P:piecemeal microautophagy of the nucleus"/>
    <property type="evidence" value="ECO:0007669"/>
    <property type="project" value="TreeGrafter"/>
</dbReference>
<keyword evidence="4 11" id="KW-0963">Cytoplasm</keyword>
<feature type="compositionally biased region" description="Acidic residues" evidence="12">
    <location>
        <begin position="713"/>
        <end position="730"/>
    </location>
</feature>
<dbReference type="AlphaFoldDB" id="A0A8H5AS06"/>
<feature type="compositionally biased region" description="Acidic residues" evidence="12">
    <location>
        <begin position="677"/>
        <end position="702"/>
    </location>
</feature>
<dbReference type="GO" id="GO:0019786">
    <property type="term" value="F:protein-phosphatidylethanolamide deconjugating activity"/>
    <property type="evidence" value="ECO:0007669"/>
    <property type="project" value="InterPro"/>
</dbReference>
<evidence type="ECO:0000256" key="6">
    <source>
        <dbReference type="ARBA" id="ARBA00022801"/>
    </source>
</evidence>
<comment type="similarity">
    <text evidence="2 11">Belongs to the peptidase C54 family.</text>
</comment>
<feature type="compositionally biased region" description="Low complexity" evidence="12">
    <location>
        <begin position="588"/>
        <end position="601"/>
    </location>
</feature>
<feature type="domain" description="Peptidase C54 catalytic" evidence="13">
    <location>
        <begin position="603"/>
        <end position="656"/>
    </location>
</feature>
<accession>A0A8H5AS06</accession>
<dbReference type="PANTHER" id="PTHR22624:SF49">
    <property type="entry name" value="CYSTEINE PROTEASE"/>
    <property type="match status" value="1"/>
</dbReference>
<comment type="subcellular location">
    <subcellularLocation>
        <location evidence="11">Nucleus</location>
    </subcellularLocation>
    <subcellularLocation>
        <location evidence="11">Cytoplasm</location>
    </subcellularLocation>
    <subcellularLocation>
        <location evidence="1">Preautophagosomal structure</location>
    </subcellularLocation>
</comment>
<dbReference type="Pfam" id="PF03416">
    <property type="entry name" value="Peptidase_C54"/>
    <property type="match status" value="2"/>
</dbReference>
<keyword evidence="3" id="KW-0813">Transport</keyword>
<dbReference type="GO" id="GO:0004197">
    <property type="term" value="F:cysteine-type endopeptidase activity"/>
    <property type="evidence" value="ECO:0007669"/>
    <property type="project" value="TreeGrafter"/>
</dbReference>
<feature type="compositionally biased region" description="Low complexity" evidence="12">
    <location>
        <begin position="511"/>
        <end position="528"/>
    </location>
</feature>
<feature type="region of interest" description="Disordered" evidence="12">
    <location>
        <begin position="470"/>
        <end position="601"/>
    </location>
</feature>
<feature type="compositionally biased region" description="Pro residues" evidence="12">
    <location>
        <begin position="475"/>
        <end position="484"/>
    </location>
</feature>
<dbReference type="EMBL" id="JAACJK010000231">
    <property type="protein sequence ID" value="KAF5309810.1"/>
    <property type="molecule type" value="Genomic_DNA"/>
</dbReference>
<evidence type="ECO:0000256" key="11">
    <source>
        <dbReference type="RuleBase" id="RU363115"/>
    </source>
</evidence>
<dbReference type="EC" id="3.4.22.-" evidence="11"/>
<evidence type="ECO:0000256" key="7">
    <source>
        <dbReference type="ARBA" id="ARBA00022807"/>
    </source>
</evidence>
<evidence type="ECO:0000256" key="8">
    <source>
        <dbReference type="ARBA" id="ARBA00022927"/>
    </source>
</evidence>
<dbReference type="GO" id="GO:0000045">
    <property type="term" value="P:autophagosome assembly"/>
    <property type="evidence" value="ECO:0007669"/>
    <property type="project" value="TreeGrafter"/>
</dbReference>
<keyword evidence="6 11" id="KW-0378">Hydrolase</keyword>
<dbReference type="GO" id="GO:0005634">
    <property type="term" value="C:nucleus"/>
    <property type="evidence" value="ECO:0007669"/>
    <property type="project" value="UniProtKB-SubCell"/>
</dbReference>